<evidence type="ECO:0000313" key="3">
    <source>
        <dbReference type="Proteomes" id="UP000822993"/>
    </source>
</evidence>
<reference evidence="2 3" key="1">
    <citation type="submission" date="2020-08" db="EMBL/GenBank/DDBJ databases">
        <title>A Genomic Blueprint of the Chicken Gut Microbiome.</title>
        <authorList>
            <person name="Gilroy R."/>
            <person name="Ravi A."/>
            <person name="Getino M."/>
            <person name="Pursley I."/>
            <person name="Horton D.L."/>
            <person name="Alikhan N.-F."/>
            <person name="Baker D."/>
            <person name="Gharbi K."/>
            <person name="Hall N."/>
            <person name="Watson M."/>
            <person name="Adriaenssens E.M."/>
            <person name="Foster-Nyarko E."/>
            <person name="Jarju S."/>
            <person name="Secka A."/>
            <person name="Antonio M."/>
            <person name="Oren A."/>
            <person name="Chaudhuri R."/>
            <person name="La Ragione R.M."/>
            <person name="Hildebrand F."/>
            <person name="Pallen M.J."/>
        </authorList>
    </citation>
    <scope>NUCLEOTIDE SEQUENCE [LARGE SCALE GENOMIC DNA]</scope>
    <source>
        <strain evidence="2 3">Sa1BUA8</strain>
    </source>
</reference>
<keyword evidence="1" id="KW-1133">Transmembrane helix</keyword>
<keyword evidence="3" id="KW-1185">Reference proteome</keyword>
<keyword evidence="1" id="KW-0472">Membrane</keyword>
<dbReference type="Proteomes" id="UP000822993">
    <property type="component" value="Unassembled WGS sequence"/>
</dbReference>
<evidence type="ECO:0000256" key="1">
    <source>
        <dbReference type="SAM" id="Phobius"/>
    </source>
</evidence>
<dbReference type="RefSeq" id="WP_193720359.1">
    <property type="nucleotide sequence ID" value="NZ_JACSPN010000015.1"/>
</dbReference>
<comment type="caution">
    <text evidence="2">The sequence shown here is derived from an EMBL/GenBank/DDBJ whole genome shotgun (WGS) entry which is preliminary data.</text>
</comment>
<organism evidence="2 3">
    <name type="scientific">Oerskovia douganii</name>
    <dbReference type="NCBI Taxonomy" id="2762210"/>
    <lineage>
        <taxon>Bacteria</taxon>
        <taxon>Bacillati</taxon>
        <taxon>Actinomycetota</taxon>
        <taxon>Actinomycetes</taxon>
        <taxon>Micrococcales</taxon>
        <taxon>Cellulomonadaceae</taxon>
        <taxon>Oerskovia</taxon>
    </lineage>
</organism>
<sequence>MRRYLADPGGRSAAASGVIIMTLAVFFADAYPVAWIALGAVWSSVTALTVWSVHRRAVG</sequence>
<dbReference type="EMBL" id="JACSPN010000015">
    <property type="protein sequence ID" value="MBE7701103.1"/>
    <property type="molecule type" value="Genomic_DNA"/>
</dbReference>
<feature type="transmembrane region" description="Helical" evidence="1">
    <location>
        <begin position="34"/>
        <end position="53"/>
    </location>
</feature>
<accession>A0A9D5U9P4</accession>
<keyword evidence="1" id="KW-0812">Transmembrane</keyword>
<gene>
    <name evidence="2" type="ORF">H9623_12415</name>
</gene>
<dbReference type="AlphaFoldDB" id="A0A9D5U9P4"/>
<feature type="transmembrane region" description="Helical" evidence="1">
    <location>
        <begin position="12"/>
        <end position="28"/>
    </location>
</feature>
<name>A0A9D5U9P4_9CELL</name>
<proteinExistence type="predicted"/>
<evidence type="ECO:0000313" key="2">
    <source>
        <dbReference type="EMBL" id="MBE7701103.1"/>
    </source>
</evidence>
<protein>
    <submittedName>
        <fullName evidence="2">Uncharacterized protein</fullName>
    </submittedName>
</protein>